<dbReference type="Proteomes" id="UP000239156">
    <property type="component" value="Unassembled WGS sequence"/>
</dbReference>
<feature type="transmembrane region" description="Helical" evidence="10">
    <location>
        <begin position="382"/>
        <end position="401"/>
    </location>
</feature>
<dbReference type="InterPro" id="IPR030230">
    <property type="entry name" value="Gpn1/Npa3/XAB1"/>
</dbReference>
<comment type="similarity">
    <text evidence="2">Belongs to the GPN-loop GTPase family.</text>
</comment>
<organism evidence="11 12">
    <name type="scientific">Puccinia striiformis</name>
    <dbReference type="NCBI Taxonomy" id="27350"/>
    <lineage>
        <taxon>Eukaryota</taxon>
        <taxon>Fungi</taxon>
        <taxon>Dikarya</taxon>
        <taxon>Basidiomycota</taxon>
        <taxon>Pucciniomycotina</taxon>
        <taxon>Pucciniomycetes</taxon>
        <taxon>Pucciniales</taxon>
        <taxon>Pucciniaceae</taxon>
        <taxon>Puccinia</taxon>
    </lineage>
</organism>
<keyword evidence="6" id="KW-0547">Nucleotide-binding</keyword>
<dbReference type="FunFam" id="3.40.50.300:FF:000579">
    <property type="entry name" value="GPN-loop GTPase"/>
    <property type="match status" value="1"/>
</dbReference>
<evidence type="ECO:0000313" key="11">
    <source>
        <dbReference type="EMBL" id="POW03520.1"/>
    </source>
</evidence>
<evidence type="ECO:0000256" key="6">
    <source>
        <dbReference type="ARBA" id="ARBA00022741"/>
    </source>
</evidence>
<keyword evidence="7" id="KW-0378">Hydrolase</keyword>
<evidence type="ECO:0000256" key="3">
    <source>
        <dbReference type="ARBA" id="ARBA00014579"/>
    </source>
</evidence>
<keyword evidence="10" id="KW-0812">Transmembrane</keyword>
<evidence type="ECO:0000256" key="8">
    <source>
        <dbReference type="ARBA" id="ARBA00023134"/>
    </source>
</evidence>
<evidence type="ECO:0000256" key="4">
    <source>
        <dbReference type="ARBA" id="ARBA00022490"/>
    </source>
</evidence>
<dbReference type="Pfam" id="PF03029">
    <property type="entry name" value="ATP_bind_1"/>
    <property type="match status" value="1"/>
</dbReference>
<comment type="caution">
    <text evidence="11">The sequence shown here is derived from an EMBL/GenBank/DDBJ whole genome shotgun (WGS) entry which is preliminary data.</text>
</comment>
<dbReference type="AlphaFoldDB" id="A0A2S4V206"/>
<dbReference type="EMBL" id="PKSL01000124">
    <property type="protein sequence ID" value="POW03520.1"/>
    <property type="molecule type" value="Genomic_DNA"/>
</dbReference>
<reference evidence="11" key="1">
    <citation type="submission" date="2017-12" db="EMBL/GenBank/DDBJ databases">
        <title>Gene loss provides genomic basis for host adaptation in cereal stripe rust fungi.</title>
        <authorList>
            <person name="Xia C."/>
        </authorList>
    </citation>
    <scope>NUCLEOTIDE SEQUENCE [LARGE SCALE GENOMIC DNA]</scope>
    <source>
        <strain evidence="11">93-210</strain>
    </source>
</reference>
<feature type="region of interest" description="Disordered" evidence="9">
    <location>
        <begin position="594"/>
        <end position="654"/>
    </location>
</feature>
<proteinExistence type="inferred from homology"/>
<evidence type="ECO:0000256" key="7">
    <source>
        <dbReference type="ARBA" id="ARBA00022801"/>
    </source>
</evidence>
<dbReference type="PANTHER" id="PTHR21231:SF8">
    <property type="entry name" value="GPN-LOOP GTPASE 1"/>
    <property type="match status" value="1"/>
</dbReference>
<dbReference type="GO" id="GO:0005525">
    <property type="term" value="F:GTP binding"/>
    <property type="evidence" value="ECO:0007669"/>
    <property type="project" value="UniProtKB-KW"/>
</dbReference>
<keyword evidence="10" id="KW-1133">Transmembrane helix</keyword>
<keyword evidence="10" id="KW-0472">Membrane</keyword>
<feature type="compositionally biased region" description="Polar residues" evidence="9">
    <location>
        <begin position="622"/>
        <end position="640"/>
    </location>
</feature>
<evidence type="ECO:0000256" key="2">
    <source>
        <dbReference type="ARBA" id="ARBA00005290"/>
    </source>
</evidence>
<dbReference type="VEuPathDB" id="FungiDB:PSHT_12070"/>
<dbReference type="SUPFAM" id="SSF52540">
    <property type="entry name" value="P-loop containing nucleoside triphosphate hydrolases"/>
    <property type="match status" value="1"/>
</dbReference>
<sequence>MAGSGKTTFVQRLNSYLHSIKKPPYILNLDPAVSSLPFQANIDIRDTVNYKQVMKQYNLGPNGGILTALNLFTTKFDQVLNYVEKRSSSTDFVLIDTPGQIEIFTWSASGAIITDAIASSLPTVVAYIIDTPRTTAPATFMSNMLYACSILYKTRLPFLLVFNKTDVQPHDFALEWMQDFEVFQQALVAQSQSNESEGGSGYMSSLMNSMSLVLDEFYKNLRAVGCSAMTGFGMKEFFEAVDEARQEYETDYRPELMRRQEERERLKQEQKNESLDRLVRDLKLSSTTKKSKVDPTELRPDEVKDVCSSSDMPKSAAANKLSGMGIESDGLGVRTKTNLHKMRWVGSSSSLVFFVLLSLAVACLCLYDILSQTTTQDRPSTIQLSSIVLGSVLLVLLLSLSTSVSRYFTVKHSLSLIPKPYIPISQLDLPTPIFQNINQEYGRIAIINYLASKPQSTLRIGLDGWGKPGTVHHGKRFADQILKDFNSLERALDGLVPTQPKPIIPTRQSTTIDGPLSAYMEILSPSTPTQPTPIVLTPAQKLILNKYNQLLIKSLTPSSVSPVFNESDYLISCKCLLILVDQINTSRDLSIDNPVGYGPKEQSLSQKLGLPNPPIKPNNPKTSTSPALMSSRPGSSTVRAMSTPPIPLPQPSSSTVIINGKESIDICARKSSRLSILPSYRVGSALLSLGTKL</sequence>
<dbReference type="PANTHER" id="PTHR21231">
    <property type="entry name" value="XPA-BINDING PROTEIN 1-RELATED"/>
    <property type="match status" value="1"/>
</dbReference>
<dbReference type="VEuPathDB" id="FungiDB:PSTT_11029"/>
<protein>
    <recommendedName>
        <fullName evidence="3">GPN-loop GTPase 1</fullName>
    </recommendedName>
</protein>
<dbReference type="InterPro" id="IPR027417">
    <property type="entry name" value="P-loop_NTPase"/>
</dbReference>
<keyword evidence="4" id="KW-0963">Cytoplasm</keyword>
<evidence type="ECO:0000256" key="5">
    <source>
        <dbReference type="ARBA" id="ARBA00022553"/>
    </source>
</evidence>
<name>A0A2S4V206_9BASI</name>
<keyword evidence="8" id="KW-0342">GTP-binding</keyword>
<evidence type="ECO:0000256" key="9">
    <source>
        <dbReference type="SAM" id="MobiDB-lite"/>
    </source>
</evidence>
<dbReference type="GO" id="GO:0005737">
    <property type="term" value="C:cytoplasm"/>
    <property type="evidence" value="ECO:0007669"/>
    <property type="project" value="UniProtKB-SubCell"/>
</dbReference>
<evidence type="ECO:0000256" key="1">
    <source>
        <dbReference type="ARBA" id="ARBA00004496"/>
    </source>
</evidence>
<accession>A0A2S4V206</accession>
<evidence type="ECO:0000256" key="10">
    <source>
        <dbReference type="SAM" id="Phobius"/>
    </source>
</evidence>
<keyword evidence="12" id="KW-1185">Reference proteome</keyword>
<dbReference type="InterPro" id="IPR004130">
    <property type="entry name" value="Gpn"/>
</dbReference>
<comment type="subcellular location">
    <subcellularLocation>
        <location evidence="1">Cytoplasm</location>
    </subcellularLocation>
</comment>
<dbReference type="CDD" id="cd17870">
    <property type="entry name" value="GPN1"/>
    <property type="match status" value="1"/>
</dbReference>
<feature type="transmembrane region" description="Helical" evidence="10">
    <location>
        <begin position="351"/>
        <end position="370"/>
    </location>
</feature>
<keyword evidence="5" id="KW-0597">Phosphoprotein</keyword>
<dbReference type="GO" id="GO:0003924">
    <property type="term" value="F:GTPase activity"/>
    <property type="evidence" value="ECO:0007669"/>
    <property type="project" value="InterPro"/>
</dbReference>
<gene>
    <name evidence="11" type="ORF">PSTT_11029</name>
</gene>
<evidence type="ECO:0000313" key="12">
    <source>
        <dbReference type="Proteomes" id="UP000239156"/>
    </source>
</evidence>
<dbReference type="Gene3D" id="3.40.50.300">
    <property type="entry name" value="P-loop containing nucleotide triphosphate hydrolases"/>
    <property type="match status" value="1"/>
</dbReference>